<reference evidence="2 3" key="1">
    <citation type="submission" date="2016-03" db="EMBL/GenBank/DDBJ databases">
        <title>Complete genome sequence of Pedobacter cryoconitis PAMC 27485.</title>
        <authorList>
            <person name="Lee J."/>
            <person name="Kim O.-S."/>
        </authorList>
    </citation>
    <scope>NUCLEOTIDE SEQUENCE [LARGE SCALE GENOMIC DNA]</scope>
    <source>
        <strain evidence="2 3">PAMC 27485</strain>
    </source>
</reference>
<keyword evidence="1" id="KW-0472">Membrane</keyword>
<accession>A0A127VD98</accession>
<evidence type="ECO:0000256" key="1">
    <source>
        <dbReference type="SAM" id="Phobius"/>
    </source>
</evidence>
<dbReference type="Proteomes" id="UP000071561">
    <property type="component" value="Chromosome"/>
</dbReference>
<protein>
    <submittedName>
        <fullName evidence="2">Membrane protein</fullName>
    </submittedName>
</protein>
<organism evidence="2 3">
    <name type="scientific">Pedobacter cryoconitis</name>
    <dbReference type="NCBI Taxonomy" id="188932"/>
    <lineage>
        <taxon>Bacteria</taxon>
        <taxon>Pseudomonadati</taxon>
        <taxon>Bacteroidota</taxon>
        <taxon>Sphingobacteriia</taxon>
        <taxon>Sphingobacteriales</taxon>
        <taxon>Sphingobacteriaceae</taxon>
        <taxon>Pedobacter</taxon>
    </lineage>
</organism>
<gene>
    <name evidence="2" type="ORF">AY601_2452</name>
</gene>
<sequence length="222" mass="25396">MKILSMLFYFFAHHGAWSFFVLLITGIIISFWRRSIFYMVLSFILSIANVFTGQFVNAAFLAHFGVRGSAVVTLEKETSSTLNDSAIWDYDVVVQTADGKDVVTDFSTTTASIYPIRNEIIIPPRGERFIVKYIPGFERNIVIMRDESPYGIQRKIAENLQPLYKAQGEYNSNTKNESFRKAYVQALQDYIKNPENARDSLHIKTFKSIIQDLTNPSLINQP</sequence>
<feature type="transmembrane region" description="Helical" evidence="1">
    <location>
        <begin position="6"/>
        <end position="29"/>
    </location>
</feature>
<dbReference type="AlphaFoldDB" id="A0A127VD98"/>
<dbReference type="RefSeq" id="WP_157287876.1">
    <property type="nucleotide sequence ID" value="NZ_CP014504.1"/>
</dbReference>
<keyword evidence="1" id="KW-1133">Transmembrane helix</keyword>
<proteinExistence type="predicted"/>
<dbReference type="OrthoDB" id="6023952at2"/>
<keyword evidence="3" id="KW-1185">Reference proteome</keyword>
<dbReference type="KEGG" id="pcm:AY601_2452"/>
<keyword evidence="1" id="KW-0812">Transmembrane</keyword>
<dbReference type="EMBL" id="CP014504">
    <property type="protein sequence ID" value="AMP99342.1"/>
    <property type="molecule type" value="Genomic_DNA"/>
</dbReference>
<evidence type="ECO:0000313" key="2">
    <source>
        <dbReference type="EMBL" id="AMP99342.1"/>
    </source>
</evidence>
<evidence type="ECO:0000313" key="3">
    <source>
        <dbReference type="Proteomes" id="UP000071561"/>
    </source>
</evidence>
<dbReference type="PATRIC" id="fig|188932.3.peg.2563"/>
<name>A0A127VD98_9SPHI</name>
<feature type="transmembrane region" description="Helical" evidence="1">
    <location>
        <begin position="36"/>
        <end position="56"/>
    </location>
</feature>